<dbReference type="EMBL" id="SZYD01000001">
    <property type="protein sequence ID" value="KAD7476968.1"/>
    <property type="molecule type" value="Genomic_DNA"/>
</dbReference>
<evidence type="ECO:0000259" key="2">
    <source>
        <dbReference type="Pfam" id="PF21745"/>
    </source>
</evidence>
<name>A0A5N6PZ88_9ASTR</name>
<comment type="caution">
    <text evidence="3">The sequence shown here is derived from an EMBL/GenBank/DDBJ whole genome shotgun (WGS) entry which is preliminary data.</text>
</comment>
<dbReference type="OrthoDB" id="656546at2759"/>
<feature type="region of interest" description="Disordered" evidence="1">
    <location>
        <begin position="77"/>
        <end position="97"/>
    </location>
</feature>
<reference evidence="3 4" key="1">
    <citation type="submission" date="2019-05" db="EMBL/GenBank/DDBJ databases">
        <title>Mikania micrantha, genome provides insights into the molecular mechanism of rapid growth.</title>
        <authorList>
            <person name="Liu B."/>
        </authorList>
    </citation>
    <scope>NUCLEOTIDE SEQUENCE [LARGE SCALE GENOMIC DNA]</scope>
    <source>
        <strain evidence="3">NLD-2019</strain>
        <tissue evidence="3">Leaf</tissue>
    </source>
</reference>
<dbReference type="Proteomes" id="UP000326396">
    <property type="component" value="Linkage Group LG1"/>
</dbReference>
<dbReference type="AlphaFoldDB" id="A0A5N6PZ88"/>
<organism evidence="3 4">
    <name type="scientific">Mikania micrantha</name>
    <name type="common">bitter vine</name>
    <dbReference type="NCBI Taxonomy" id="192012"/>
    <lineage>
        <taxon>Eukaryota</taxon>
        <taxon>Viridiplantae</taxon>
        <taxon>Streptophyta</taxon>
        <taxon>Embryophyta</taxon>
        <taxon>Tracheophyta</taxon>
        <taxon>Spermatophyta</taxon>
        <taxon>Magnoliopsida</taxon>
        <taxon>eudicotyledons</taxon>
        <taxon>Gunneridae</taxon>
        <taxon>Pentapetalae</taxon>
        <taxon>asterids</taxon>
        <taxon>campanulids</taxon>
        <taxon>Asterales</taxon>
        <taxon>Asteraceae</taxon>
        <taxon>Asteroideae</taxon>
        <taxon>Heliantheae alliance</taxon>
        <taxon>Eupatorieae</taxon>
        <taxon>Mikania</taxon>
    </lineage>
</organism>
<dbReference type="PANTHER" id="PTHR33414">
    <property type="entry name" value="PROTEIN PLASTID MOVEMENT IMPAIRED 1-RELATED 1"/>
    <property type="match status" value="1"/>
</dbReference>
<gene>
    <name evidence="3" type="ORF">E3N88_00104</name>
</gene>
<keyword evidence="4" id="KW-1185">Reference proteome</keyword>
<proteinExistence type="predicted"/>
<evidence type="ECO:0000256" key="1">
    <source>
        <dbReference type="SAM" id="MobiDB-lite"/>
    </source>
</evidence>
<evidence type="ECO:0000313" key="4">
    <source>
        <dbReference type="Proteomes" id="UP000326396"/>
    </source>
</evidence>
<dbReference type="InterPro" id="IPR048972">
    <property type="entry name" value="PMI1_PMIR1-2_C"/>
</dbReference>
<feature type="domain" description="PMI1/PMIR1-2 C-terminal" evidence="2">
    <location>
        <begin position="175"/>
        <end position="322"/>
    </location>
</feature>
<dbReference type="PANTHER" id="PTHR33414:SF2">
    <property type="entry name" value="PROTEIN PLASTID MOVEMENT IMPAIRED 1"/>
    <property type="match status" value="1"/>
</dbReference>
<sequence length="459" mass="50910">MLWRSLIRRRSPLDLPDFDVVDKGVEVEDGTLSEGNSDKRSVTSEVVKEVVHDQAHLTRFSELNSIAQQIKALESMMKEENAHENDEETESQRLDEDEDKVTREILQMLEENEDVFQGREVNTASSVEGDDEGESKVFISDLGKGLGCVIQTRNRGYLISLNQFDNLVAKKDTPKLTMQISRPMVLASTESLTGTEMFQQMAALCIEQLSSELLSLMPMEALEGKTAEQIAFEGIASAIISGRNKEGATSSAARAISVVKSMATDMNTGRKDRISSGIWNMNENPLTGDEILAYSLQKIEEMAVEALKIQADVTQENAPFDVPPGNKQSHKNPFANAIPLEDWIKDNSIVVYEAVGGPLVALIQATSVEAEKNQVKKFKVGSLYVGGLRLRSGAGGTKNEWDTEKQRLTAMQWLVAYRLGKKGKRVMVNGPDMLWSISSRVMADMWLKSIRNPDVKFTS</sequence>
<protein>
    <recommendedName>
        <fullName evidence="2">PMI1/PMIR1-2 C-terminal domain-containing protein</fullName>
    </recommendedName>
</protein>
<dbReference type="Pfam" id="PF21745">
    <property type="entry name" value="PMI1_PMIR1-2_C"/>
    <property type="match status" value="1"/>
</dbReference>
<feature type="compositionally biased region" description="Basic and acidic residues" evidence="1">
    <location>
        <begin position="77"/>
        <end position="94"/>
    </location>
</feature>
<dbReference type="InterPro" id="IPR039614">
    <property type="entry name" value="PMI1-like"/>
</dbReference>
<evidence type="ECO:0000313" key="3">
    <source>
        <dbReference type="EMBL" id="KAD7476968.1"/>
    </source>
</evidence>
<accession>A0A5N6PZ88</accession>